<dbReference type="Proteomes" id="UP000019270">
    <property type="component" value="Unassembled WGS sequence"/>
</dbReference>
<proteinExistence type="predicted"/>
<dbReference type="AlphaFoldDB" id="W7L1T7"/>
<sequence>MEKEISLVRRKNHQDGFLYFQKTVLKYFLISKDIFRYICYNKRINYWKFGRQFHKKLSFYQFGYGSEVSSLKRRNQTIRDLIYIHLNEQDQYVLTYGIEFAEFAQTLSDSINNLLMLKHRFEHGDFNTHTMFDYVSRDKLGRLVEDDVYGYGDFCWIDFEEEEAVNELPGQTIAELLYLGHIKEHLKPPFYNYLSNRYVYLAHDDGWFNRTYYRDLNDFYRMLGEVIPGKMGQMKVEKTLLGIKKKKTYPPITRDVLLSLKPLMKEGAVLSIKDIEQNRVRIEIPIWIIGDFANMDDMYDEYEAIVKEPCEAKIVFDKKTREWKIYSR</sequence>
<dbReference type="EMBL" id="APVL01000016">
    <property type="protein sequence ID" value="EWG09501.1"/>
    <property type="molecule type" value="Genomic_DNA"/>
</dbReference>
<name>W7L1T7_CYTFI</name>
<reference evidence="2" key="1">
    <citation type="submission" date="2013-03" db="EMBL/GenBank/DDBJ databases">
        <title>Draft genome sequence of Bacillus firmus DS1.</title>
        <authorList>
            <person name="Peng D."/>
            <person name="Zhu L."/>
            <person name="Sun M."/>
        </authorList>
    </citation>
    <scope>NUCLEOTIDE SEQUENCE [LARGE SCALE GENOMIC DNA]</scope>
    <source>
        <strain evidence="2">DS1</strain>
    </source>
</reference>
<comment type="caution">
    <text evidence="1">The sequence shown here is derived from an EMBL/GenBank/DDBJ whole genome shotgun (WGS) entry which is preliminary data.</text>
</comment>
<reference evidence="1 2" key="2">
    <citation type="journal article" date="2016" name="Sci. Rep.">
        <title>A novel serine protease, Sep1, from Bacillus firmus DS-1 has nematicidal activity and degrades multiple intestinal-associated nematode proteins.</title>
        <authorList>
            <person name="Geng C."/>
            <person name="Nie X."/>
            <person name="Tang Z."/>
            <person name="Zhang Y."/>
            <person name="Lin J."/>
            <person name="Sun M."/>
            <person name="Peng D."/>
        </authorList>
    </citation>
    <scope>NUCLEOTIDE SEQUENCE [LARGE SCALE GENOMIC DNA]</scope>
    <source>
        <strain evidence="1 2">DS1</strain>
    </source>
</reference>
<accession>W7L1T7</accession>
<organism evidence="1 2">
    <name type="scientific">Cytobacillus firmus DS1</name>
    <dbReference type="NCBI Taxonomy" id="1307436"/>
    <lineage>
        <taxon>Bacteria</taxon>
        <taxon>Bacillati</taxon>
        <taxon>Bacillota</taxon>
        <taxon>Bacilli</taxon>
        <taxon>Bacillales</taxon>
        <taxon>Bacillaceae</taxon>
        <taxon>Cytobacillus</taxon>
    </lineage>
</organism>
<protein>
    <submittedName>
        <fullName evidence="1">Uncharacterized protein</fullName>
    </submittedName>
</protein>
<gene>
    <name evidence="1" type="ORF">PBF_18824</name>
</gene>
<dbReference type="eggNOG" id="ENOG5030E1E">
    <property type="taxonomic scope" value="Bacteria"/>
</dbReference>
<dbReference type="PATRIC" id="fig|1307436.3.peg.4046"/>
<evidence type="ECO:0000313" key="1">
    <source>
        <dbReference type="EMBL" id="EWG09501.1"/>
    </source>
</evidence>
<evidence type="ECO:0000313" key="2">
    <source>
        <dbReference type="Proteomes" id="UP000019270"/>
    </source>
</evidence>